<evidence type="ECO:0008006" key="12">
    <source>
        <dbReference type="Google" id="ProtNLM"/>
    </source>
</evidence>
<reference evidence="11" key="1">
    <citation type="journal article" date="2018" name="Nat. Microbiol.">
        <title>Leveraging single-cell genomics to expand the fungal tree of life.</title>
        <authorList>
            <person name="Ahrendt S.R."/>
            <person name="Quandt C.A."/>
            <person name="Ciobanu D."/>
            <person name="Clum A."/>
            <person name="Salamov A."/>
            <person name="Andreopoulos B."/>
            <person name="Cheng J.F."/>
            <person name="Woyke T."/>
            <person name="Pelin A."/>
            <person name="Henrissat B."/>
            <person name="Reynolds N.K."/>
            <person name="Benny G.L."/>
            <person name="Smith M.E."/>
            <person name="James T.Y."/>
            <person name="Grigoriev I.V."/>
        </authorList>
    </citation>
    <scope>NUCLEOTIDE SEQUENCE [LARGE SCALE GENOMIC DNA]</scope>
    <source>
        <strain evidence="11">RSA 468</strain>
    </source>
</reference>
<dbReference type="GO" id="GO:0003723">
    <property type="term" value="F:RNA binding"/>
    <property type="evidence" value="ECO:0007669"/>
    <property type="project" value="TreeGrafter"/>
</dbReference>
<dbReference type="Gene3D" id="1.10.8.10">
    <property type="entry name" value="DNA helicase RuvA subunit, C-terminal domain"/>
    <property type="match status" value="1"/>
</dbReference>
<dbReference type="STRING" id="215637.A0A4P9ZUL6"/>
<evidence type="ECO:0000259" key="8">
    <source>
        <dbReference type="PROSITE" id="PS50177"/>
    </source>
</evidence>
<dbReference type="InterPro" id="IPR001611">
    <property type="entry name" value="Leu-rich_rpt"/>
</dbReference>
<dbReference type="SUPFAM" id="SSF46934">
    <property type="entry name" value="UBA-like"/>
    <property type="match status" value="1"/>
</dbReference>
<evidence type="ECO:0000313" key="10">
    <source>
        <dbReference type="EMBL" id="RKP36492.1"/>
    </source>
</evidence>
<dbReference type="PROSITE" id="PS51281">
    <property type="entry name" value="TAP_C"/>
    <property type="match status" value="1"/>
</dbReference>
<accession>A0A4P9ZUL6</accession>
<evidence type="ECO:0000256" key="2">
    <source>
        <dbReference type="ARBA" id="ARBA00009285"/>
    </source>
</evidence>
<dbReference type="CDD" id="cd14342">
    <property type="entry name" value="UBA_TAP-C"/>
    <property type="match status" value="1"/>
</dbReference>
<evidence type="ECO:0000256" key="6">
    <source>
        <dbReference type="ARBA" id="ARBA00022816"/>
    </source>
</evidence>
<dbReference type="PANTHER" id="PTHR10662">
    <property type="entry name" value="NUCLEAR RNA EXPORT FACTOR"/>
    <property type="match status" value="1"/>
</dbReference>
<evidence type="ECO:0000256" key="5">
    <source>
        <dbReference type="ARBA" id="ARBA00022737"/>
    </source>
</evidence>
<dbReference type="Proteomes" id="UP000268162">
    <property type="component" value="Unassembled WGS sequence"/>
</dbReference>
<dbReference type="InterPro" id="IPR030217">
    <property type="entry name" value="NXF_fam"/>
</dbReference>
<dbReference type="Gene3D" id="3.10.450.50">
    <property type="match status" value="1"/>
</dbReference>
<dbReference type="EMBL" id="ML002644">
    <property type="protein sequence ID" value="RKP36492.1"/>
    <property type="molecule type" value="Genomic_DNA"/>
</dbReference>
<sequence length="490" mass="55107">MKSVHPATNPIPKEVRTQVKLTVIDELKKIIRSRFDCANNELNLGRIDQITDLRRDSAATETPAKKSNFWPAIIKMAKDLYPHVKTVSLAGNELKSLATIAHLGNYLPDLENLSLEDNMIATFRDLDYLADCTHPLKKLRGLILRGNPIQAAERAKTGDDSLFYIQILKRFPGLTTFDGMTITPEMRAVAAPAAPPLGLSNNTEFPLLPRPVQPTFFDTDATMQLANQFLGQFFQLFDHQRSALMDWYDPNATFSLMINRERPKRTGPPPFNPKMKGAEWTAYTNRNRNRKRINKPTKQTSTLCTGPAEILHQLSRFPTSVHPLDDMSRFSVYAWQISNLPPSAYPGPGQPAPANMPPAIQISVTGEFYEPQEHTMRSFDRIFFLVPSLVGSKAQLAGCPFSIRNDMLTLRIYAGFDAWNPSRYPILPQAHPTAFPSILGLVEQLQQRTRLAQPFAVQCLQEHNWDLEKAATAVLQLQQSNAIPSQAYQS</sequence>
<evidence type="ECO:0000256" key="4">
    <source>
        <dbReference type="ARBA" id="ARBA00022614"/>
    </source>
</evidence>
<comment type="subcellular location">
    <subcellularLocation>
        <location evidence="1">Nucleus</location>
    </subcellularLocation>
</comment>
<dbReference type="SUPFAM" id="SSF52058">
    <property type="entry name" value="L domain-like"/>
    <property type="match status" value="1"/>
</dbReference>
<feature type="domain" description="TAP-C" evidence="9">
    <location>
        <begin position="436"/>
        <end position="490"/>
    </location>
</feature>
<dbReference type="InterPro" id="IPR009060">
    <property type="entry name" value="UBA-like_sf"/>
</dbReference>
<dbReference type="PROSITE" id="PS50177">
    <property type="entry name" value="NTF2_DOMAIN"/>
    <property type="match status" value="1"/>
</dbReference>
<dbReference type="InterPro" id="IPR032675">
    <property type="entry name" value="LRR_dom_sf"/>
</dbReference>
<dbReference type="Pfam" id="PF22602">
    <property type="entry name" value="NXF_NTF2"/>
    <property type="match status" value="1"/>
</dbReference>
<dbReference type="InterPro" id="IPR032710">
    <property type="entry name" value="NTF2-like_dom_sf"/>
</dbReference>
<comment type="similarity">
    <text evidence="2">Belongs to the NXF family.</text>
</comment>
<keyword evidence="6" id="KW-0509">mRNA transport</keyword>
<keyword evidence="3" id="KW-0813">Transport</keyword>
<dbReference type="GO" id="GO:0005634">
    <property type="term" value="C:nucleus"/>
    <property type="evidence" value="ECO:0007669"/>
    <property type="project" value="UniProtKB-SubCell"/>
</dbReference>
<evidence type="ECO:0000256" key="7">
    <source>
        <dbReference type="ARBA" id="ARBA00023242"/>
    </source>
</evidence>
<dbReference type="SMART" id="SM00804">
    <property type="entry name" value="TAP_C"/>
    <property type="match status" value="1"/>
</dbReference>
<name>A0A4P9ZUL6_9FUNG</name>
<evidence type="ECO:0000256" key="1">
    <source>
        <dbReference type="ARBA" id="ARBA00004123"/>
    </source>
</evidence>
<evidence type="ECO:0000259" key="9">
    <source>
        <dbReference type="PROSITE" id="PS51281"/>
    </source>
</evidence>
<evidence type="ECO:0000256" key="3">
    <source>
        <dbReference type="ARBA" id="ARBA00022448"/>
    </source>
</evidence>
<gene>
    <name evidence="10" type="ORF">BJ085DRAFT_21115</name>
</gene>
<protein>
    <recommendedName>
        <fullName evidence="12">NTF2-like protein</fullName>
    </recommendedName>
</protein>
<dbReference type="Gene3D" id="3.80.10.10">
    <property type="entry name" value="Ribonuclease Inhibitor"/>
    <property type="match status" value="1"/>
</dbReference>
<dbReference type="Pfam" id="PF03943">
    <property type="entry name" value="TAP_C"/>
    <property type="match status" value="1"/>
</dbReference>
<keyword evidence="4" id="KW-0433">Leucine-rich repeat</keyword>
<organism evidence="10 11">
    <name type="scientific">Dimargaris cristalligena</name>
    <dbReference type="NCBI Taxonomy" id="215637"/>
    <lineage>
        <taxon>Eukaryota</taxon>
        <taxon>Fungi</taxon>
        <taxon>Fungi incertae sedis</taxon>
        <taxon>Zoopagomycota</taxon>
        <taxon>Kickxellomycotina</taxon>
        <taxon>Dimargaritomycetes</taxon>
        <taxon>Dimargaritales</taxon>
        <taxon>Dimargaritaceae</taxon>
        <taxon>Dimargaris</taxon>
    </lineage>
</organism>
<feature type="domain" description="NTF2" evidence="8">
    <location>
        <begin position="225"/>
        <end position="410"/>
    </location>
</feature>
<keyword evidence="11" id="KW-1185">Reference proteome</keyword>
<keyword evidence="5" id="KW-0677">Repeat</keyword>
<dbReference type="PANTHER" id="PTHR10662:SF22">
    <property type="entry name" value="NUCLEAR RNA EXPORT FACTOR 1"/>
    <property type="match status" value="1"/>
</dbReference>
<proteinExistence type="inferred from homology"/>
<evidence type="ECO:0000313" key="11">
    <source>
        <dbReference type="Proteomes" id="UP000268162"/>
    </source>
</evidence>
<dbReference type="InterPro" id="IPR018222">
    <property type="entry name" value="Nuclear_transport_factor_2_euk"/>
</dbReference>
<keyword evidence="7" id="KW-0539">Nucleus</keyword>
<dbReference type="AlphaFoldDB" id="A0A4P9ZUL6"/>
<dbReference type="InterPro" id="IPR005637">
    <property type="entry name" value="TAP_C_dom"/>
</dbReference>
<dbReference type="GO" id="GO:0016973">
    <property type="term" value="P:poly(A)+ mRNA export from nucleus"/>
    <property type="evidence" value="ECO:0007669"/>
    <property type="project" value="TreeGrafter"/>
</dbReference>
<dbReference type="InterPro" id="IPR002075">
    <property type="entry name" value="NTF2_dom"/>
</dbReference>
<dbReference type="SUPFAM" id="SSF54427">
    <property type="entry name" value="NTF2-like"/>
    <property type="match status" value="1"/>
</dbReference>
<dbReference type="PROSITE" id="PS51450">
    <property type="entry name" value="LRR"/>
    <property type="match status" value="1"/>
</dbReference>